<reference evidence="1" key="1">
    <citation type="submission" date="2020-09" db="EMBL/GenBank/DDBJ databases">
        <title>Genome-Enabled Discovery of Anthraquinone Biosynthesis in Senna tora.</title>
        <authorList>
            <person name="Kang S.-H."/>
            <person name="Pandey R.P."/>
            <person name="Lee C.-M."/>
            <person name="Sim J.-S."/>
            <person name="Jeong J.-T."/>
            <person name="Choi B.-S."/>
            <person name="Jung M."/>
            <person name="Ginzburg D."/>
            <person name="Zhao K."/>
            <person name="Won S.Y."/>
            <person name="Oh T.-J."/>
            <person name="Yu Y."/>
            <person name="Kim N.-H."/>
            <person name="Lee O.R."/>
            <person name="Lee T.-H."/>
            <person name="Bashyal P."/>
            <person name="Kim T.-S."/>
            <person name="Lee W.-H."/>
            <person name="Kawkins C."/>
            <person name="Kim C.-K."/>
            <person name="Kim J.S."/>
            <person name="Ahn B.O."/>
            <person name="Rhee S.Y."/>
            <person name="Sohng J.K."/>
        </authorList>
    </citation>
    <scope>NUCLEOTIDE SEQUENCE</scope>
    <source>
        <tissue evidence="1">Leaf</tissue>
    </source>
</reference>
<comment type="caution">
    <text evidence="1">The sequence shown here is derived from an EMBL/GenBank/DDBJ whole genome shotgun (WGS) entry which is preliminary data.</text>
</comment>
<protein>
    <submittedName>
        <fullName evidence="1">Uncharacterized protein</fullName>
    </submittedName>
</protein>
<keyword evidence="2" id="KW-1185">Reference proteome</keyword>
<dbReference type="Proteomes" id="UP000634136">
    <property type="component" value="Unassembled WGS sequence"/>
</dbReference>
<dbReference type="EMBL" id="JAAIUW010000004">
    <property type="protein sequence ID" value="KAF7834723.1"/>
    <property type="molecule type" value="Genomic_DNA"/>
</dbReference>
<accession>A0A834WYP7</accession>
<organism evidence="1 2">
    <name type="scientific">Senna tora</name>
    <dbReference type="NCBI Taxonomy" id="362788"/>
    <lineage>
        <taxon>Eukaryota</taxon>
        <taxon>Viridiplantae</taxon>
        <taxon>Streptophyta</taxon>
        <taxon>Embryophyta</taxon>
        <taxon>Tracheophyta</taxon>
        <taxon>Spermatophyta</taxon>
        <taxon>Magnoliopsida</taxon>
        <taxon>eudicotyledons</taxon>
        <taxon>Gunneridae</taxon>
        <taxon>Pentapetalae</taxon>
        <taxon>rosids</taxon>
        <taxon>fabids</taxon>
        <taxon>Fabales</taxon>
        <taxon>Fabaceae</taxon>
        <taxon>Caesalpinioideae</taxon>
        <taxon>Cassia clade</taxon>
        <taxon>Senna</taxon>
    </lineage>
</organism>
<sequence>MLRDQELFPFVTDHIQHNSFSWNKSALHRVYDQQTANIIASYPISVTGARDRLLWTCSADVMMTLRKGLQVALSCTSINQTCTIVLFKEHLATLLTSGYRRRKNLQVIGLDVNNLLHQFSSYNICFLSSPAVYNSLSKLCNNGLTVGWTLL</sequence>
<proteinExistence type="predicted"/>
<evidence type="ECO:0000313" key="2">
    <source>
        <dbReference type="Proteomes" id="UP000634136"/>
    </source>
</evidence>
<gene>
    <name evidence="1" type="ORF">G2W53_009582</name>
</gene>
<evidence type="ECO:0000313" key="1">
    <source>
        <dbReference type="EMBL" id="KAF7834723.1"/>
    </source>
</evidence>
<name>A0A834WYP7_9FABA</name>
<dbReference type="AlphaFoldDB" id="A0A834WYP7"/>